<dbReference type="OrthoDB" id="5354816at2"/>
<dbReference type="AlphaFoldDB" id="A0A344TWE6"/>
<proteinExistence type="predicted"/>
<accession>A0A344TWE6</accession>
<dbReference type="KEGG" id="sgz:C0216_05420"/>
<reference evidence="1 2" key="1">
    <citation type="submission" date="2018-01" db="EMBL/GenBank/DDBJ databases">
        <title>Draft genome Sequence of streptomyces globosus LZH-48.</title>
        <authorList>
            <person name="Ran K."/>
            <person name="Li Z."/>
            <person name="Wei S."/>
            <person name="Dong R."/>
        </authorList>
    </citation>
    <scope>NUCLEOTIDE SEQUENCE [LARGE SCALE GENOMIC DNA]</scope>
    <source>
        <strain evidence="1 2">LZH-48</strain>
    </source>
</reference>
<gene>
    <name evidence="1" type="ORF">C0216_05420</name>
</gene>
<dbReference type="Proteomes" id="UP000252004">
    <property type="component" value="Chromosome"/>
</dbReference>
<name>A0A344TWE6_9ACTN</name>
<sequence>MSMIGMYVRLRPAEFRRALREPDWARERAEGAAEAECAAAPVPPSAGAVPPRCHSTGKAWHALSFLLDRIGFPVDVVYGDAAVPGASPWGYGPPRHLAPDRVAAAAEALASTPPAMLVEGVTARDLAAEGVYPAAVWERGESLEWVVDRYRELRQFFSGAAREGDGVLVWVE</sequence>
<dbReference type="RefSeq" id="WP_114054157.1">
    <property type="nucleotide sequence ID" value="NZ_CP030862.1"/>
</dbReference>
<evidence type="ECO:0000313" key="1">
    <source>
        <dbReference type="EMBL" id="AXE22967.1"/>
    </source>
</evidence>
<dbReference type="InterPro" id="IPR015068">
    <property type="entry name" value="DUF1877"/>
</dbReference>
<organism evidence="1 2">
    <name type="scientific">Streptomyces globosus</name>
    <dbReference type="NCBI Taxonomy" id="68209"/>
    <lineage>
        <taxon>Bacteria</taxon>
        <taxon>Bacillati</taxon>
        <taxon>Actinomycetota</taxon>
        <taxon>Actinomycetes</taxon>
        <taxon>Kitasatosporales</taxon>
        <taxon>Streptomycetaceae</taxon>
        <taxon>Streptomyces</taxon>
    </lineage>
</organism>
<keyword evidence="2" id="KW-1185">Reference proteome</keyword>
<dbReference type="Pfam" id="PF08974">
    <property type="entry name" value="DUF1877"/>
    <property type="match status" value="1"/>
</dbReference>
<dbReference type="SUPFAM" id="SSF111069">
    <property type="entry name" value="Hypothetical protein yfbM"/>
    <property type="match status" value="1"/>
</dbReference>
<protein>
    <submittedName>
        <fullName evidence="1">DUF1877 domain-containing protein</fullName>
    </submittedName>
</protein>
<dbReference type="EMBL" id="CP030862">
    <property type="protein sequence ID" value="AXE22967.1"/>
    <property type="molecule type" value="Genomic_DNA"/>
</dbReference>
<dbReference type="InterPro" id="IPR035944">
    <property type="entry name" value="YfbM-like_sf"/>
</dbReference>
<evidence type="ECO:0000313" key="2">
    <source>
        <dbReference type="Proteomes" id="UP000252004"/>
    </source>
</evidence>
<dbReference type="Gene3D" id="3.40.1760.10">
    <property type="entry name" value="YfbM-like super family"/>
    <property type="match status" value="1"/>
</dbReference>